<proteinExistence type="predicted"/>
<evidence type="ECO:0000313" key="2">
    <source>
        <dbReference type="Proteomes" id="UP000465302"/>
    </source>
</evidence>
<dbReference type="Gene3D" id="3.10.450.50">
    <property type="match status" value="1"/>
</dbReference>
<evidence type="ECO:0008006" key="3">
    <source>
        <dbReference type="Google" id="ProtNLM"/>
    </source>
</evidence>
<dbReference type="AlphaFoldDB" id="A0A7I9W8F4"/>
<dbReference type="EMBL" id="BLKS01000001">
    <property type="protein sequence ID" value="GFG53587.1"/>
    <property type="molecule type" value="Genomic_DNA"/>
</dbReference>
<organism evidence="1 2">
    <name type="scientific">Mycolicibacterium agri</name>
    <name type="common">Mycobacterium agri</name>
    <dbReference type="NCBI Taxonomy" id="36811"/>
    <lineage>
        <taxon>Bacteria</taxon>
        <taxon>Bacillati</taxon>
        <taxon>Actinomycetota</taxon>
        <taxon>Actinomycetes</taxon>
        <taxon>Mycobacteriales</taxon>
        <taxon>Mycobacteriaceae</taxon>
        <taxon>Mycolicibacterium</taxon>
    </lineage>
</organism>
<accession>A0A7I9W8F4</accession>
<comment type="caution">
    <text evidence="1">The sequence shown here is derived from an EMBL/GenBank/DDBJ whole genome shotgun (WGS) entry which is preliminary data.</text>
</comment>
<dbReference type="SUPFAM" id="SSF54427">
    <property type="entry name" value="NTF2-like"/>
    <property type="match status" value="1"/>
</dbReference>
<gene>
    <name evidence="1" type="ORF">MAGR_50280</name>
</gene>
<reference evidence="1 2" key="1">
    <citation type="journal article" date="2019" name="Emerg. Microbes Infect.">
        <title>Comprehensive subspecies identification of 175 nontuberculous mycobacteria species based on 7547 genomic profiles.</title>
        <authorList>
            <person name="Matsumoto Y."/>
            <person name="Kinjo T."/>
            <person name="Motooka D."/>
            <person name="Nabeya D."/>
            <person name="Jung N."/>
            <person name="Uechi K."/>
            <person name="Horii T."/>
            <person name="Iida T."/>
            <person name="Fujita J."/>
            <person name="Nakamura S."/>
        </authorList>
    </citation>
    <scope>NUCLEOTIDE SEQUENCE [LARGE SCALE GENOMIC DNA]</scope>
    <source>
        <strain evidence="1 2">JCM 6377</strain>
    </source>
</reference>
<sequence>MPESTVERLMQANLLEVFNERDDAKRRATVERTYAAQVRWTDDEGVTTGRDELEAKCVSLQNNLGALQFVADGSVRELAGFGQLAWQLVDPADGQPRMTGFDVALIGDGVITDLYTVLIPPS</sequence>
<dbReference type="Proteomes" id="UP000465302">
    <property type="component" value="Unassembled WGS sequence"/>
</dbReference>
<name>A0A7I9W8F4_MYCAG</name>
<evidence type="ECO:0000313" key="1">
    <source>
        <dbReference type="EMBL" id="GFG53587.1"/>
    </source>
</evidence>
<protein>
    <recommendedName>
        <fullName evidence="3">SnoaL-like domain-containing protein</fullName>
    </recommendedName>
</protein>
<dbReference type="RefSeq" id="WP_234816224.1">
    <property type="nucleotide sequence ID" value="NZ_BLKS01000001.1"/>
</dbReference>
<dbReference type="InterPro" id="IPR032710">
    <property type="entry name" value="NTF2-like_dom_sf"/>
</dbReference>